<keyword evidence="4 7" id="KW-1133">Transmembrane helix</keyword>
<feature type="transmembrane region" description="Helical" evidence="7">
    <location>
        <begin position="156"/>
        <end position="175"/>
    </location>
</feature>
<feature type="transmembrane region" description="Helical" evidence="7">
    <location>
        <begin position="319"/>
        <end position="339"/>
    </location>
</feature>
<dbReference type="InterPro" id="IPR011701">
    <property type="entry name" value="MFS"/>
</dbReference>
<keyword evidence="5 7" id="KW-0472">Membrane</keyword>
<feature type="compositionally biased region" description="Basic and acidic residues" evidence="6">
    <location>
        <begin position="1"/>
        <end position="10"/>
    </location>
</feature>
<dbReference type="InterPro" id="IPR036259">
    <property type="entry name" value="MFS_trans_sf"/>
</dbReference>
<feature type="transmembrane region" description="Helical" evidence="7">
    <location>
        <begin position="286"/>
        <end position="307"/>
    </location>
</feature>
<evidence type="ECO:0000313" key="10">
    <source>
        <dbReference type="Proteomes" id="UP000314616"/>
    </source>
</evidence>
<dbReference type="PANTHER" id="PTHR23501">
    <property type="entry name" value="MAJOR FACILITATOR SUPERFAMILY"/>
    <property type="match status" value="1"/>
</dbReference>
<feature type="transmembrane region" description="Helical" evidence="7">
    <location>
        <begin position="249"/>
        <end position="266"/>
    </location>
</feature>
<dbReference type="KEGG" id="gyu:FE374_11070"/>
<evidence type="ECO:0000256" key="7">
    <source>
        <dbReference type="SAM" id="Phobius"/>
    </source>
</evidence>
<dbReference type="OrthoDB" id="7375466at2"/>
<feature type="compositionally biased region" description="Polar residues" evidence="6">
    <location>
        <begin position="11"/>
        <end position="21"/>
    </location>
</feature>
<dbReference type="Gene3D" id="1.20.1720.10">
    <property type="entry name" value="Multidrug resistance protein D"/>
    <property type="match status" value="1"/>
</dbReference>
<evidence type="ECO:0000313" key="9">
    <source>
        <dbReference type="EMBL" id="QDC26684.1"/>
    </source>
</evidence>
<feature type="region of interest" description="Disordered" evidence="6">
    <location>
        <begin position="1"/>
        <end position="23"/>
    </location>
</feature>
<accession>A0A5B8C898</accession>
<evidence type="ECO:0000256" key="5">
    <source>
        <dbReference type="ARBA" id="ARBA00023136"/>
    </source>
</evidence>
<comment type="subcellular location">
    <subcellularLocation>
        <location evidence="1">Cell inner membrane</location>
        <topology evidence="1">Multi-pass membrane protein</topology>
    </subcellularLocation>
</comment>
<feature type="transmembrane region" description="Helical" evidence="7">
    <location>
        <begin position="215"/>
        <end position="237"/>
    </location>
</feature>
<reference evidence="9 10" key="1">
    <citation type="submission" date="2019-05" db="EMBL/GenBank/DDBJ databases">
        <title>Georgenia *** sp. nov., and Georgenia *** sp. nov., isolated from the intestinal contents of plateau pika (Ochotona curzoniae) in the Qinghai-Tibet plateau of China.</title>
        <authorList>
            <person name="Tian Z."/>
        </authorList>
    </citation>
    <scope>NUCLEOTIDE SEQUENCE [LARGE SCALE GENOMIC DNA]</scope>
    <source>
        <strain evidence="9 10">Z443</strain>
    </source>
</reference>
<dbReference type="GO" id="GO:0005886">
    <property type="term" value="C:plasma membrane"/>
    <property type="evidence" value="ECO:0007669"/>
    <property type="project" value="UniProtKB-SubCell"/>
</dbReference>
<feature type="transmembrane region" description="Helical" evidence="7">
    <location>
        <begin position="456"/>
        <end position="477"/>
    </location>
</feature>
<evidence type="ECO:0000256" key="6">
    <source>
        <dbReference type="SAM" id="MobiDB-lite"/>
    </source>
</evidence>
<dbReference type="InterPro" id="IPR020846">
    <property type="entry name" value="MFS_dom"/>
</dbReference>
<feature type="transmembrane region" description="Helical" evidence="7">
    <location>
        <begin position="98"/>
        <end position="117"/>
    </location>
</feature>
<sequence length="485" mass="50015">MRRCRDDRTRTANSMASTSATRGVGFRSERGPVLVALMLTTALIAIDSTIVATAVPSIVDDIGGFTSFPWLFSSYLLAQAVTVPIYAKVSDMIGRKPVVFIGIGLFLLGSVLSGFAWSMPVLIAARLVQGLGAGAVQPMAITIAGDIYTVAERAKVQGYLASVWAVSAVLGPTLGGTFASLGIWRAIFFVNVPVCLLAAWMLARSFHESVGRERHRVDVLGATLLTVALSLLMLALLEGGHAWAWDSPAGITIVAAGAVLLILFVLAERRAAEPVLPAFVFTRRLLLTTTLIAFGVGAVLLGLTSYVPTYLQGVLGADPIVAGLALATLTIGWPIAASVSGRIYLRLGFRATNLIGVALAIAGTVVLAIVVALSPTVLLVATGCFIVGLGLGFTSTPSIVAAQSSVEWAERGVVTGTNIFSRSVGSAFGVAVFGALSNAVYARLGNHGPDAIAEASSAVFLAAVVAAVLIAAAVLAMPKVMAPSA</sequence>
<dbReference type="Gene3D" id="1.20.1250.20">
    <property type="entry name" value="MFS general substrate transporter like domains"/>
    <property type="match status" value="1"/>
</dbReference>
<feature type="domain" description="Major facilitator superfamily (MFS) profile" evidence="8">
    <location>
        <begin position="33"/>
        <end position="481"/>
    </location>
</feature>
<keyword evidence="3 7" id="KW-0812">Transmembrane</keyword>
<dbReference type="GO" id="GO:0022857">
    <property type="term" value="F:transmembrane transporter activity"/>
    <property type="evidence" value="ECO:0007669"/>
    <property type="project" value="InterPro"/>
</dbReference>
<feature type="transmembrane region" description="Helical" evidence="7">
    <location>
        <begin position="33"/>
        <end position="55"/>
    </location>
</feature>
<protein>
    <submittedName>
        <fullName evidence="9">MFS transporter</fullName>
    </submittedName>
</protein>
<dbReference type="PROSITE" id="PS50850">
    <property type="entry name" value="MFS"/>
    <property type="match status" value="1"/>
</dbReference>
<evidence type="ECO:0000256" key="1">
    <source>
        <dbReference type="ARBA" id="ARBA00004429"/>
    </source>
</evidence>
<feature type="transmembrane region" description="Helical" evidence="7">
    <location>
        <begin position="351"/>
        <end position="373"/>
    </location>
</feature>
<evidence type="ECO:0000259" key="8">
    <source>
        <dbReference type="PROSITE" id="PS50850"/>
    </source>
</evidence>
<dbReference type="PANTHER" id="PTHR23501:SF191">
    <property type="entry name" value="VACUOLAR BASIC AMINO ACID TRANSPORTER 4"/>
    <property type="match status" value="1"/>
</dbReference>
<evidence type="ECO:0000256" key="2">
    <source>
        <dbReference type="ARBA" id="ARBA00022448"/>
    </source>
</evidence>
<dbReference type="Pfam" id="PF07690">
    <property type="entry name" value="MFS_1"/>
    <property type="match status" value="1"/>
</dbReference>
<proteinExistence type="predicted"/>
<name>A0A5B8C898_9MICO</name>
<dbReference type="SUPFAM" id="SSF103473">
    <property type="entry name" value="MFS general substrate transporter"/>
    <property type="match status" value="1"/>
</dbReference>
<feature type="transmembrane region" description="Helical" evidence="7">
    <location>
        <begin position="423"/>
        <end position="444"/>
    </location>
</feature>
<dbReference type="EMBL" id="CP040915">
    <property type="protein sequence ID" value="QDC26684.1"/>
    <property type="molecule type" value="Genomic_DNA"/>
</dbReference>
<keyword evidence="2" id="KW-0813">Transport</keyword>
<dbReference type="AlphaFoldDB" id="A0A5B8C898"/>
<gene>
    <name evidence="9" type="ORF">FE374_11070</name>
</gene>
<dbReference type="Proteomes" id="UP000314616">
    <property type="component" value="Chromosome"/>
</dbReference>
<evidence type="ECO:0000256" key="3">
    <source>
        <dbReference type="ARBA" id="ARBA00022692"/>
    </source>
</evidence>
<feature type="transmembrane region" description="Helical" evidence="7">
    <location>
        <begin position="67"/>
        <end position="86"/>
    </location>
</feature>
<evidence type="ECO:0000256" key="4">
    <source>
        <dbReference type="ARBA" id="ARBA00022989"/>
    </source>
</evidence>
<feature type="transmembrane region" description="Helical" evidence="7">
    <location>
        <begin position="123"/>
        <end position="144"/>
    </location>
</feature>
<dbReference type="RefSeq" id="WP_139931550.1">
    <property type="nucleotide sequence ID" value="NZ_CP040915.1"/>
</dbReference>
<feature type="transmembrane region" description="Helical" evidence="7">
    <location>
        <begin position="379"/>
        <end position="402"/>
    </location>
</feature>
<organism evidence="9 10">
    <name type="scientific">Georgenia yuyongxinii</name>
    <dbReference type="NCBI Taxonomy" id="2589797"/>
    <lineage>
        <taxon>Bacteria</taxon>
        <taxon>Bacillati</taxon>
        <taxon>Actinomycetota</taxon>
        <taxon>Actinomycetes</taxon>
        <taxon>Micrococcales</taxon>
        <taxon>Bogoriellaceae</taxon>
        <taxon>Georgenia</taxon>
    </lineage>
</organism>
<dbReference type="PRINTS" id="PR01036">
    <property type="entry name" value="TCRTETB"/>
</dbReference>
<feature type="transmembrane region" description="Helical" evidence="7">
    <location>
        <begin position="181"/>
        <end position="203"/>
    </location>
</feature>